<dbReference type="OrthoDB" id="9802328at2"/>
<dbReference type="SMART" id="SM00345">
    <property type="entry name" value="HTH_GNTR"/>
    <property type="match status" value="1"/>
</dbReference>
<dbReference type="PANTHER" id="PTHR46577">
    <property type="entry name" value="HTH-TYPE TRANSCRIPTIONAL REGULATORY PROTEIN GABR"/>
    <property type="match status" value="1"/>
</dbReference>
<keyword evidence="5" id="KW-0804">Transcription</keyword>
<dbReference type="InterPro" id="IPR036390">
    <property type="entry name" value="WH_DNA-bd_sf"/>
</dbReference>
<dbReference type="InterPro" id="IPR015424">
    <property type="entry name" value="PyrdxlP-dep_Trfase"/>
</dbReference>
<dbReference type="GO" id="GO:0003677">
    <property type="term" value="F:DNA binding"/>
    <property type="evidence" value="ECO:0007669"/>
    <property type="project" value="UniProtKB-KW"/>
</dbReference>
<evidence type="ECO:0000256" key="3">
    <source>
        <dbReference type="ARBA" id="ARBA00023015"/>
    </source>
</evidence>
<evidence type="ECO:0000256" key="5">
    <source>
        <dbReference type="ARBA" id="ARBA00023163"/>
    </source>
</evidence>
<dbReference type="InterPro" id="IPR051446">
    <property type="entry name" value="HTH_trans_reg/aminotransferase"/>
</dbReference>
<dbReference type="InterPro" id="IPR000524">
    <property type="entry name" value="Tscrpt_reg_HTH_GntR"/>
</dbReference>
<dbReference type="Gene3D" id="3.90.1150.10">
    <property type="entry name" value="Aspartate Aminotransferase, domain 1"/>
    <property type="match status" value="1"/>
</dbReference>
<dbReference type="InterPro" id="IPR015422">
    <property type="entry name" value="PyrdxlP-dep_Trfase_small"/>
</dbReference>
<dbReference type="PROSITE" id="PS50949">
    <property type="entry name" value="HTH_GNTR"/>
    <property type="match status" value="1"/>
</dbReference>
<dbReference type="GO" id="GO:0008483">
    <property type="term" value="F:transaminase activity"/>
    <property type="evidence" value="ECO:0007669"/>
    <property type="project" value="UniProtKB-KW"/>
</dbReference>
<dbReference type="Gene3D" id="3.40.640.10">
    <property type="entry name" value="Type I PLP-dependent aspartate aminotransferase-like (Major domain)"/>
    <property type="match status" value="1"/>
</dbReference>
<protein>
    <submittedName>
        <fullName evidence="7">PLP-dependent aminotransferase family protein</fullName>
    </submittedName>
</protein>
<feature type="domain" description="HTH gntR-type" evidence="6">
    <location>
        <begin position="12"/>
        <end position="80"/>
    </location>
</feature>
<evidence type="ECO:0000313" key="8">
    <source>
        <dbReference type="Proteomes" id="UP000290759"/>
    </source>
</evidence>
<evidence type="ECO:0000256" key="2">
    <source>
        <dbReference type="ARBA" id="ARBA00022898"/>
    </source>
</evidence>
<evidence type="ECO:0000313" key="7">
    <source>
        <dbReference type="EMBL" id="RYC33736.1"/>
    </source>
</evidence>
<dbReference type="Pfam" id="PF00392">
    <property type="entry name" value="GntR"/>
    <property type="match status" value="1"/>
</dbReference>
<dbReference type="GO" id="GO:0003700">
    <property type="term" value="F:DNA-binding transcription factor activity"/>
    <property type="evidence" value="ECO:0007669"/>
    <property type="project" value="InterPro"/>
</dbReference>
<sequence>MHDLVSQPIASGTRVGAVMADIRGRIASRRLAPGARLPSVREFAQALGVSKSTVVDAYERLVAEGAIASRRGSGFYVEGTTRPLSLQSLRPDLDRAIDPLWMTRQNLSCGPDVLKPGWGLLPDSYMPDEAVQRALRDIARDPDPAGRLRYASPLGLAPLREQIALHLGARGVAAEPDRVMLADSVSHGLDLVLRYLIEPGETVLVDDPCYFNFLALLLSHRARVVSVPFGADGVDVEALARVIAAERPRIYLTTAGPQNPTGATLSAATAHRVLTLAERHDMIVVEDDCFADFEPEPSPRLAAADGLRRVVLVGGFSKTVSGAMRNGFVVARPDWIEGLIDLKLSTCHSGSNLSAQVAHRVLSSGTYKRHVEALRGKLARDRALTLARLRACGLAPMLEPRSGPYLWAELPGGLDAAAVARFALEEDVLLAPGDVFSASRSSTGFLRFNAAACAEPRIFEVLARAIERAG</sequence>
<reference evidence="7 8" key="2">
    <citation type="submission" date="2019-02" db="EMBL/GenBank/DDBJ databases">
        <title>'Lichenibacterium ramalinii' gen. nov. sp. nov., 'Lichenibacterium minor' gen. nov. sp. nov.</title>
        <authorList>
            <person name="Pankratov T."/>
        </authorList>
    </citation>
    <scope>NUCLEOTIDE SEQUENCE [LARGE SCALE GENOMIC DNA]</scope>
    <source>
        <strain evidence="7 8">RmlP026</strain>
    </source>
</reference>
<evidence type="ECO:0000256" key="4">
    <source>
        <dbReference type="ARBA" id="ARBA00023125"/>
    </source>
</evidence>
<evidence type="ECO:0000256" key="1">
    <source>
        <dbReference type="ARBA" id="ARBA00005384"/>
    </source>
</evidence>
<keyword evidence="7" id="KW-0032">Aminotransferase</keyword>
<dbReference type="Proteomes" id="UP000290759">
    <property type="component" value="Unassembled WGS sequence"/>
</dbReference>
<keyword evidence="3" id="KW-0805">Transcription regulation</keyword>
<dbReference type="Pfam" id="PF00155">
    <property type="entry name" value="Aminotran_1_2"/>
    <property type="match status" value="1"/>
</dbReference>
<keyword evidence="8" id="KW-1185">Reference proteome</keyword>
<comment type="caution">
    <text evidence="7">The sequence shown here is derived from an EMBL/GenBank/DDBJ whole genome shotgun (WGS) entry which is preliminary data.</text>
</comment>
<name>A0A4Q2UF38_9HYPH</name>
<dbReference type="PRINTS" id="PR00035">
    <property type="entry name" value="HTHGNTR"/>
</dbReference>
<gene>
    <name evidence="7" type="ORF">D3273_00325</name>
</gene>
<dbReference type="AlphaFoldDB" id="A0A4Q2UF38"/>
<accession>A0A4Q2UF38</accession>
<dbReference type="CDD" id="cd00609">
    <property type="entry name" value="AAT_like"/>
    <property type="match status" value="1"/>
</dbReference>
<keyword evidence="7" id="KW-0808">Transferase</keyword>
<evidence type="ECO:0000259" key="6">
    <source>
        <dbReference type="PROSITE" id="PS50949"/>
    </source>
</evidence>
<dbReference type="SUPFAM" id="SSF53383">
    <property type="entry name" value="PLP-dependent transferases"/>
    <property type="match status" value="1"/>
</dbReference>
<keyword evidence="4" id="KW-0238">DNA-binding</keyword>
<dbReference type="Gene3D" id="1.10.10.10">
    <property type="entry name" value="Winged helix-like DNA-binding domain superfamily/Winged helix DNA-binding domain"/>
    <property type="match status" value="1"/>
</dbReference>
<dbReference type="InterPro" id="IPR004839">
    <property type="entry name" value="Aminotransferase_I/II_large"/>
</dbReference>
<dbReference type="InterPro" id="IPR036388">
    <property type="entry name" value="WH-like_DNA-bd_sf"/>
</dbReference>
<keyword evidence="2" id="KW-0663">Pyridoxal phosphate</keyword>
<reference evidence="7 8" key="1">
    <citation type="submission" date="2018-12" db="EMBL/GenBank/DDBJ databases">
        <authorList>
            <person name="Grouzdev D.S."/>
            <person name="Krutkina M.S."/>
        </authorList>
    </citation>
    <scope>NUCLEOTIDE SEQUENCE [LARGE SCALE GENOMIC DNA]</scope>
    <source>
        <strain evidence="7 8">RmlP026</strain>
    </source>
</reference>
<proteinExistence type="inferred from homology"/>
<dbReference type="PANTHER" id="PTHR46577:SF2">
    <property type="entry name" value="TRANSCRIPTIONAL REGULATORY PROTEIN"/>
    <property type="match status" value="1"/>
</dbReference>
<dbReference type="InterPro" id="IPR015421">
    <property type="entry name" value="PyrdxlP-dep_Trfase_major"/>
</dbReference>
<dbReference type="CDD" id="cd07377">
    <property type="entry name" value="WHTH_GntR"/>
    <property type="match status" value="1"/>
</dbReference>
<dbReference type="RefSeq" id="WP_129222595.1">
    <property type="nucleotide sequence ID" value="NZ_QYBB01000001.1"/>
</dbReference>
<dbReference type="GO" id="GO:0030170">
    <property type="term" value="F:pyridoxal phosphate binding"/>
    <property type="evidence" value="ECO:0007669"/>
    <property type="project" value="InterPro"/>
</dbReference>
<comment type="similarity">
    <text evidence="1">In the C-terminal section; belongs to the class-I pyridoxal-phosphate-dependent aminotransferase family.</text>
</comment>
<dbReference type="EMBL" id="QYBB01000001">
    <property type="protein sequence ID" value="RYC33736.1"/>
    <property type="molecule type" value="Genomic_DNA"/>
</dbReference>
<dbReference type="SUPFAM" id="SSF46785">
    <property type="entry name" value="Winged helix' DNA-binding domain"/>
    <property type="match status" value="1"/>
</dbReference>
<organism evidence="7 8">
    <name type="scientific">Lichenibacterium minor</name>
    <dbReference type="NCBI Taxonomy" id="2316528"/>
    <lineage>
        <taxon>Bacteria</taxon>
        <taxon>Pseudomonadati</taxon>
        <taxon>Pseudomonadota</taxon>
        <taxon>Alphaproteobacteria</taxon>
        <taxon>Hyphomicrobiales</taxon>
        <taxon>Lichenihabitantaceae</taxon>
        <taxon>Lichenibacterium</taxon>
    </lineage>
</organism>